<dbReference type="RefSeq" id="WP_205291544.1">
    <property type="nucleotide sequence ID" value="NZ_CP074406.1"/>
</dbReference>
<evidence type="ECO:0000256" key="3">
    <source>
        <dbReference type="ARBA" id="ARBA00022475"/>
    </source>
</evidence>
<evidence type="ECO:0000256" key="2">
    <source>
        <dbReference type="ARBA" id="ARBA00009194"/>
    </source>
</evidence>
<keyword evidence="5" id="KW-0449">Lipoprotein</keyword>
<dbReference type="PROSITE" id="PS51257">
    <property type="entry name" value="PROKAR_LIPOPROTEIN"/>
    <property type="match status" value="1"/>
</dbReference>
<name>A0A939BT31_9ACTN</name>
<sequence length="240" mass="25332">MFSRRHRAAAVLLTGTFTLTALSACSGDDGEKDTSRDWSEAGPKAADLLDETSGVTLRLSTDDDPGVDYLSSATGTVIAEPPAFEGTVNGSVSGIPVTDVPVISVDDTMWINYALLGGWSDQFKPADLCAPDPALLLDPDAGISTVLTGTEDVKTGKRERGGKDNKETFQTYSGTATGDAVRSILPCAEGDAFDATYTVDDDGRLRTARLTGVFFPDAESVTYTIDVTEYGVTKDITAPR</sequence>
<dbReference type="InterPro" id="IPR009830">
    <property type="entry name" value="LppX/LprAFG"/>
</dbReference>
<accession>A0A939BT31</accession>
<evidence type="ECO:0000313" key="5">
    <source>
        <dbReference type="EMBL" id="MBM9460239.1"/>
    </source>
</evidence>
<dbReference type="Pfam" id="PF07161">
    <property type="entry name" value="LppX_LprAFG"/>
    <property type="match status" value="1"/>
</dbReference>
<reference evidence="5" key="1">
    <citation type="submission" date="2021-01" db="EMBL/GenBank/DDBJ databases">
        <title>Novel species in genus Nocardioides.</title>
        <authorList>
            <person name="Zhang G."/>
        </authorList>
    </citation>
    <scope>NUCLEOTIDE SEQUENCE</scope>
    <source>
        <strain evidence="5">Zg-536</strain>
    </source>
</reference>
<keyword evidence="3" id="KW-0472">Membrane</keyword>
<dbReference type="EMBL" id="JAERTX010000007">
    <property type="protein sequence ID" value="MBM9460239.1"/>
    <property type="molecule type" value="Genomic_DNA"/>
</dbReference>
<dbReference type="SUPFAM" id="SSF89392">
    <property type="entry name" value="Prokaryotic lipoproteins and lipoprotein localization factors"/>
    <property type="match status" value="1"/>
</dbReference>
<dbReference type="Gene3D" id="2.50.20.20">
    <property type="match status" value="1"/>
</dbReference>
<dbReference type="InterPro" id="IPR029046">
    <property type="entry name" value="LolA/LolB/LppX"/>
</dbReference>
<proteinExistence type="inferred from homology"/>
<dbReference type="AlphaFoldDB" id="A0A939BT31"/>
<keyword evidence="4" id="KW-0732">Signal</keyword>
<dbReference type="GO" id="GO:0030313">
    <property type="term" value="C:cell envelope"/>
    <property type="evidence" value="ECO:0007669"/>
    <property type="project" value="UniProtKB-SubCell"/>
</dbReference>
<organism evidence="5 6">
    <name type="scientific">Nocardioides faecalis</name>
    <dbReference type="NCBI Taxonomy" id="2803858"/>
    <lineage>
        <taxon>Bacteria</taxon>
        <taxon>Bacillati</taxon>
        <taxon>Actinomycetota</taxon>
        <taxon>Actinomycetes</taxon>
        <taxon>Propionibacteriales</taxon>
        <taxon>Nocardioidaceae</taxon>
        <taxon>Nocardioides</taxon>
    </lineage>
</organism>
<dbReference type="CDD" id="cd16334">
    <property type="entry name" value="LppX-like"/>
    <property type="match status" value="1"/>
</dbReference>
<evidence type="ECO:0000256" key="4">
    <source>
        <dbReference type="SAM" id="SignalP"/>
    </source>
</evidence>
<comment type="subcellular location">
    <subcellularLocation>
        <location evidence="1">Cell envelope</location>
    </subcellularLocation>
</comment>
<keyword evidence="6" id="KW-1185">Reference proteome</keyword>
<evidence type="ECO:0000313" key="6">
    <source>
        <dbReference type="Proteomes" id="UP000663791"/>
    </source>
</evidence>
<keyword evidence="3" id="KW-1003">Cell membrane</keyword>
<dbReference type="Proteomes" id="UP000663791">
    <property type="component" value="Unassembled WGS sequence"/>
</dbReference>
<protein>
    <submittedName>
        <fullName evidence="5">LppX_LprAFG lipoprotein</fullName>
    </submittedName>
</protein>
<feature type="chain" id="PRO_5036768019" evidence="4">
    <location>
        <begin position="24"/>
        <end position="240"/>
    </location>
</feature>
<gene>
    <name evidence="5" type="ORF">JK386_10010</name>
</gene>
<evidence type="ECO:0000256" key="1">
    <source>
        <dbReference type="ARBA" id="ARBA00004196"/>
    </source>
</evidence>
<feature type="signal peptide" evidence="4">
    <location>
        <begin position="1"/>
        <end position="23"/>
    </location>
</feature>
<comment type="similarity">
    <text evidence="2">Belongs to the LppX/LprAFG lipoprotein family.</text>
</comment>
<comment type="caution">
    <text evidence="5">The sequence shown here is derived from an EMBL/GenBank/DDBJ whole genome shotgun (WGS) entry which is preliminary data.</text>
</comment>